<reference evidence="1" key="1">
    <citation type="submission" date="2020-07" db="EMBL/GenBank/DDBJ databases">
        <title>The High-quality genome of the commercially important snow crab, Chionoecetes opilio.</title>
        <authorList>
            <person name="Jeong J.-H."/>
            <person name="Ryu S."/>
        </authorList>
    </citation>
    <scope>NUCLEOTIDE SEQUENCE</scope>
    <source>
        <strain evidence="1">MADBK_172401_WGS</strain>
        <tissue evidence="1">Digestive gland</tissue>
    </source>
</reference>
<dbReference type="Proteomes" id="UP000770661">
    <property type="component" value="Unassembled WGS sequence"/>
</dbReference>
<gene>
    <name evidence="1" type="ORF">GWK47_009439</name>
</gene>
<sequence>MAPDKLSPLTVIRSRVITLRHVEEVIQGPLEHSSFIRAVRMPVSDVWTRGLVLATRTEELLLGGAESGGREHGPPQLKRTALSPLGWPRVWSYSRSVMEVNLRSTPLEGSLARCYLTFQGAIATMHAPVVEVIMHLW</sequence>
<dbReference type="EMBL" id="JACEEZ010018772">
    <property type="protein sequence ID" value="KAG0716543.1"/>
    <property type="molecule type" value="Genomic_DNA"/>
</dbReference>
<organism evidence="1 2">
    <name type="scientific">Chionoecetes opilio</name>
    <name type="common">Atlantic snow crab</name>
    <name type="synonym">Cancer opilio</name>
    <dbReference type="NCBI Taxonomy" id="41210"/>
    <lineage>
        <taxon>Eukaryota</taxon>
        <taxon>Metazoa</taxon>
        <taxon>Ecdysozoa</taxon>
        <taxon>Arthropoda</taxon>
        <taxon>Crustacea</taxon>
        <taxon>Multicrustacea</taxon>
        <taxon>Malacostraca</taxon>
        <taxon>Eumalacostraca</taxon>
        <taxon>Eucarida</taxon>
        <taxon>Decapoda</taxon>
        <taxon>Pleocyemata</taxon>
        <taxon>Brachyura</taxon>
        <taxon>Eubrachyura</taxon>
        <taxon>Majoidea</taxon>
        <taxon>Majidae</taxon>
        <taxon>Chionoecetes</taxon>
    </lineage>
</organism>
<evidence type="ECO:0000313" key="2">
    <source>
        <dbReference type="Proteomes" id="UP000770661"/>
    </source>
</evidence>
<evidence type="ECO:0000313" key="1">
    <source>
        <dbReference type="EMBL" id="KAG0716543.1"/>
    </source>
</evidence>
<comment type="caution">
    <text evidence="1">The sequence shown here is derived from an EMBL/GenBank/DDBJ whole genome shotgun (WGS) entry which is preliminary data.</text>
</comment>
<proteinExistence type="predicted"/>
<dbReference type="AlphaFoldDB" id="A0A8J4XWY5"/>
<keyword evidence="2" id="KW-1185">Reference proteome</keyword>
<name>A0A8J4XWY5_CHIOP</name>
<protein>
    <submittedName>
        <fullName evidence="1">Uncharacterized protein</fullName>
    </submittedName>
</protein>
<accession>A0A8J4XWY5</accession>